<name>A0A086XWI6_9RHOB</name>
<gene>
    <name evidence="2" type="ORF">CN97_03450</name>
</gene>
<dbReference type="STRING" id="195105.CN97_03450"/>
<comment type="caution">
    <text evidence="2">The sequence shown here is derived from an EMBL/GenBank/DDBJ whole genome shotgun (WGS) entry which is preliminary data.</text>
</comment>
<proteinExistence type="predicted"/>
<dbReference type="Proteomes" id="UP000028826">
    <property type="component" value="Unassembled WGS sequence"/>
</dbReference>
<accession>A0A086XWI6</accession>
<reference evidence="2 3" key="1">
    <citation type="submission" date="2014-03" db="EMBL/GenBank/DDBJ databases">
        <title>Genome of Haematobacter massiliensis CCUG 47968.</title>
        <authorList>
            <person name="Wang D."/>
            <person name="Wang G."/>
        </authorList>
    </citation>
    <scope>NUCLEOTIDE SEQUENCE [LARGE SCALE GENOMIC DNA]</scope>
    <source>
        <strain evidence="2 3">CCUG 47968</strain>
    </source>
</reference>
<sequence>MIAGKSKEFSSRTPKAGRFPRTVGAGRSAVLAIALMMLSACVAPVGGIGDEPSRFLQELPEGVMAIAAPYQNLRAVVLQPEDGCYWYEHVGPVETTMLPLRTAEGRPICTATENRPATTG</sequence>
<keyword evidence="3" id="KW-1185">Reference proteome</keyword>
<evidence type="ECO:0000313" key="2">
    <source>
        <dbReference type="EMBL" id="KFI26386.1"/>
    </source>
</evidence>
<organism evidence="2 3">
    <name type="scientific">Haematobacter massiliensis</name>
    <dbReference type="NCBI Taxonomy" id="195105"/>
    <lineage>
        <taxon>Bacteria</taxon>
        <taxon>Pseudomonadati</taxon>
        <taxon>Pseudomonadota</taxon>
        <taxon>Alphaproteobacteria</taxon>
        <taxon>Rhodobacterales</taxon>
        <taxon>Paracoccaceae</taxon>
        <taxon>Haematobacter</taxon>
    </lineage>
</organism>
<dbReference type="EMBL" id="JGYG01000016">
    <property type="protein sequence ID" value="KFI26386.1"/>
    <property type="molecule type" value="Genomic_DNA"/>
</dbReference>
<dbReference type="eggNOG" id="ENOG50330YG">
    <property type="taxonomic scope" value="Bacteria"/>
</dbReference>
<feature type="compositionally biased region" description="Basic and acidic residues" evidence="1">
    <location>
        <begin position="1"/>
        <end position="10"/>
    </location>
</feature>
<evidence type="ECO:0000313" key="3">
    <source>
        <dbReference type="Proteomes" id="UP000028826"/>
    </source>
</evidence>
<dbReference type="AlphaFoldDB" id="A0A086XWI6"/>
<feature type="region of interest" description="Disordered" evidence="1">
    <location>
        <begin position="1"/>
        <end position="20"/>
    </location>
</feature>
<evidence type="ECO:0000256" key="1">
    <source>
        <dbReference type="SAM" id="MobiDB-lite"/>
    </source>
</evidence>
<protein>
    <submittedName>
        <fullName evidence="2">Uncharacterized protein</fullName>
    </submittedName>
</protein>